<keyword evidence="6" id="KW-1003">Cell membrane</keyword>
<dbReference type="Pfam" id="PF02104">
    <property type="entry name" value="SURF1"/>
    <property type="match status" value="1"/>
</dbReference>
<evidence type="ECO:0000256" key="3">
    <source>
        <dbReference type="ARBA" id="ARBA00022692"/>
    </source>
</evidence>
<evidence type="ECO:0000256" key="7">
    <source>
        <dbReference type="SAM" id="MobiDB-lite"/>
    </source>
</evidence>
<dbReference type="AlphaFoldDB" id="A0A101JPW0"/>
<feature type="region of interest" description="Disordered" evidence="7">
    <location>
        <begin position="250"/>
        <end position="324"/>
    </location>
</feature>
<feature type="transmembrane region" description="Helical" evidence="6">
    <location>
        <begin position="12"/>
        <end position="30"/>
    </location>
</feature>
<dbReference type="GO" id="GO:0005886">
    <property type="term" value="C:plasma membrane"/>
    <property type="evidence" value="ECO:0007669"/>
    <property type="project" value="UniProtKB-SubCell"/>
</dbReference>
<feature type="compositionally biased region" description="Basic residues" evidence="7">
    <location>
        <begin position="295"/>
        <end position="304"/>
    </location>
</feature>
<dbReference type="OrthoDB" id="9807214at2"/>
<comment type="subcellular location">
    <subcellularLocation>
        <location evidence="6">Cell membrane</location>
        <topology evidence="6">Multi-pass membrane protein</topology>
    </subcellularLocation>
    <subcellularLocation>
        <location evidence="1">Membrane</location>
    </subcellularLocation>
</comment>
<evidence type="ECO:0000256" key="1">
    <source>
        <dbReference type="ARBA" id="ARBA00004370"/>
    </source>
</evidence>
<dbReference type="EMBL" id="LLZH01000246">
    <property type="protein sequence ID" value="KUL30483.1"/>
    <property type="molecule type" value="Genomic_DNA"/>
</dbReference>
<dbReference type="InterPro" id="IPR002994">
    <property type="entry name" value="Surf1/Shy1"/>
</dbReference>
<dbReference type="RefSeq" id="WP_067695712.1">
    <property type="nucleotide sequence ID" value="NZ_LLZH01000246.1"/>
</dbReference>
<feature type="compositionally biased region" description="Basic and acidic residues" evidence="7">
    <location>
        <begin position="272"/>
        <end position="294"/>
    </location>
</feature>
<accession>A0A101JPW0</accession>
<keyword evidence="5 6" id="KW-0472">Membrane</keyword>
<evidence type="ECO:0000313" key="9">
    <source>
        <dbReference type="Proteomes" id="UP000053244"/>
    </source>
</evidence>
<proteinExistence type="inferred from homology"/>
<dbReference type="CDD" id="cd06662">
    <property type="entry name" value="SURF1"/>
    <property type="match status" value="1"/>
</dbReference>
<dbReference type="PANTHER" id="PTHR23427:SF2">
    <property type="entry name" value="SURFEIT LOCUS PROTEIN 1"/>
    <property type="match status" value="1"/>
</dbReference>
<evidence type="ECO:0000313" key="8">
    <source>
        <dbReference type="EMBL" id="KUL30483.1"/>
    </source>
</evidence>
<dbReference type="PROSITE" id="PS50895">
    <property type="entry name" value="SURF1"/>
    <property type="match status" value="1"/>
</dbReference>
<evidence type="ECO:0000256" key="5">
    <source>
        <dbReference type="ARBA" id="ARBA00023136"/>
    </source>
</evidence>
<comment type="caution">
    <text evidence="6">Lacks conserved residue(s) required for the propagation of feature annotation.</text>
</comment>
<evidence type="ECO:0000256" key="2">
    <source>
        <dbReference type="ARBA" id="ARBA00007165"/>
    </source>
</evidence>
<sequence length="324" mass="34864">MYRFLLTPRWLATAALAVVASVIMVLLGNWQLRRYHERTDINNRIDAADSVQAVPLTSALAAPSAPGTPGASPGKALAWTKVTVTGRYDTAHEIQARGRTVEGEVGFEIVTPLILADGTAVLVDRGWVPPAAAGALAPPVVPPAPTGEVTVVGQLHLSESRPAPVERRDGRLDTRRISVPRLATELPFPVYGAYVLVNSQTPANDPAFVRVPIPHEDAWQNGGYAVQWWLFSIMALALYGYQARREAQGLNAPPGSPVPPAEKSPDRVTAADQRRATAKAEKPVDRVEAADQRRAAQKTARKAAKPLDRVEEADRRLAAQNGAD</sequence>
<dbReference type="Proteomes" id="UP000053244">
    <property type="component" value="Unassembled WGS sequence"/>
</dbReference>
<keyword evidence="4 6" id="KW-1133">Transmembrane helix</keyword>
<reference evidence="8 9" key="1">
    <citation type="submission" date="2015-10" db="EMBL/GenBank/DDBJ databases">
        <authorList>
            <person name="Gilbert D.G."/>
        </authorList>
    </citation>
    <scope>NUCLEOTIDE SEQUENCE [LARGE SCALE GENOMIC DNA]</scope>
    <source>
        <strain evidence="8 9">NRRL B-16712</strain>
    </source>
</reference>
<gene>
    <name evidence="8" type="ORF">ADL15_24455</name>
</gene>
<dbReference type="PANTHER" id="PTHR23427">
    <property type="entry name" value="SURFEIT LOCUS PROTEIN"/>
    <property type="match status" value="1"/>
</dbReference>
<evidence type="ECO:0000256" key="6">
    <source>
        <dbReference type="RuleBase" id="RU363076"/>
    </source>
</evidence>
<keyword evidence="3 6" id="KW-0812">Transmembrane</keyword>
<name>A0A101JPW0_9ACTN</name>
<protein>
    <recommendedName>
        <fullName evidence="6">SURF1-like protein</fullName>
    </recommendedName>
</protein>
<organism evidence="8 9">
    <name type="scientific">Actinoplanes awajinensis subsp. mycoplanecinus</name>
    <dbReference type="NCBI Taxonomy" id="135947"/>
    <lineage>
        <taxon>Bacteria</taxon>
        <taxon>Bacillati</taxon>
        <taxon>Actinomycetota</taxon>
        <taxon>Actinomycetes</taxon>
        <taxon>Micromonosporales</taxon>
        <taxon>Micromonosporaceae</taxon>
        <taxon>Actinoplanes</taxon>
    </lineage>
</organism>
<evidence type="ECO:0000256" key="4">
    <source>
        <dbReference type="ARBA" id="ARBA00022989"/>
    </source>
</evidence>
<comment type="caution">
    <text evidence="8">The sequence shown here is derived from an EMBL/GenBank/DDBJ whole genome shotgun (WGS) entry which is preliminary data.</text>
</comment>
<dbReference type="InterPro" id="IPR045214">
    <property type="entry name" value="Surf1/Surf4"/>
</dbReference>
<feature type="compositionally biased region" description="Basic and acidic residues" evidence="7">
    <location>
        <begin position="305"/>
        <end position="317"/>
    </location>
</feature>
<keyword evidence="9" id="KW-1185">Reference proteome</keyword>
<comment type="similarity">
    <text evidence="2 6">Belongs to the SURF1 family.</text>
</comment>